<reference evidence="2" key="1">
    <citation type="submission" date="2022-06" db="EMBL/GenBank/DDBJ databases">
        <title>Genome public.</title>
        <authorList>
            <person name="Sun Q."/>
        </authorList>
    </citation>
    <scope>NUCLEOTIDE SEQUENCE</scope>
    <source>
        <strain evidence="2">CWNU-1</strain>
    </source>
</reference>
<comment type="caution">
    <text evidence="2">The sequence shown here is derived from an EMBL/GenBank/DDBJ whole genome shotgun (WGS) entry which is preliminary data.</text>
</comment>
<proteinExistence type="predicted"/>
<protein>
    <recommendedName>
        <fullName evidence="1">DUF4240 domain-containing protein</fullName>
    </recommendedName>
</protein>
<evidence type="ECO:0000313" key="2">
    <source>
        <dbReference type="EMBL" id="MCM2393241.1"/>
    </source>
</evidence>
<evidence type="ECO:0000313" key="3">
    <source>
        <dbReference type="Proteomes" id="UP001431429"/>
    </source>
</evidence>
<feature type="domain" description="DUF4240" evidence="1">
    <location>
        <begin position="1"/>
        <end position="97"/>
    </location>
</feature>
<accession>A0ABT0UXQ3</accession>
<evidence type="ECO:0000259" key="1">
    <source>
        <dbReference type="Pfam" id="PF14024"/>
    </source>
</evidence>
<sequence>MHQDQFWQLMGELDGEADEETVHHLTELLAEEDEEDVAAFGELVRAHIAQIQSSYAEELGGTPLTDTRACGVVAAGKASFDAALVNPAGIPTHEDTEALLLLTAADDALEMLAPHPGARAEAGQDGWLTLSLAFDCGLPFSYQSTIGALNESMAVSLDWKKWWAKADSPQLHVVMNVVASPLGLVPEHVRRKRRQIVAQINLDGERLRSLCPPGRASAADQRAREDVRTCLSAVREALDLGDLPELPMGGRKVE</sequence>
<keyword evidence="3" id="KW-1185">Reference proteome</keyword>
<dbReference type="EMBL" id="JAMQAW010000066">
    <property type="protein sequence ID" value="MCM2393241.1"/>
    <property type="molecule type" value="Genomic_DNA"/>
</dbReference>
<dbReference type="Proteomes" id="UP001431429">
    <property type="component" value="Unassembled WGS sequence"/>
</dbReference>
<name>A0ABT0UXQ3_9ACTN</name>
<dbReference type="RefSeq" id="WP_250923544.1">
    <property type="nucleotide sequence ID" value="NZ_JAMQAW010000066.1"/>
</dbReference>
<gene>
    <name evidence="2" type="ORF">NBG84_34050</name>
</gene>
<dbReference type="Pfam" id="PF14024">
    <property type="entry name" value="DUF4240"/>
    <property type="match status" value="1"/>
</dbReference>
<organism evidence="2 3">
    <name type="scientific">Streptomyces albipurpureus</name>
    <dbReference type="NCBI Taxonomy" id="2897419"/>
    <lineage>
        <taxon>Bacteria</taxon>
        <taxon>Bacillati</taxon>
        <taxon>Actinomycetota</taxon>
        <taxon>Actinomycetes</taxon>
        <taxon>Kitasatosporales</taxon>
        <taxon>Streptomycetaceae</taxon>
        <taxon>Streptomyces</taxon>
    </lineage>
</organism>
<dbReference type="InterPro" id="IPR025334">
    <property type="entry name" value="DUF4240"/>
</dbReference>